<evidence type="ECO:0000313" key="2">
    <source>
        <dbReference type="EMBL" id="NNH13698.1"/>
    </source>
</evidence>
<proteinExistence type="predicted"/>
<evidence type="ECO:0000313" key="3">
    <source>
        <dbReference type="Proteomes" id="UP000542973"/>
    </source>
</evidence>
<dbReference type="Proteomes" id="UP000542973">
    <property type="component" value="Unassembled WGS sequence"/>
</dbReference>
<reference evidence="2 3" key="1">
    <citation type="submission" date="2020-05" db="EMBL/GenBank/DDBJ databases">
        <title>MicrobeNet Type strains.</title>
        <authorList>
            <person name="Nicholson A.C."/>
        </authorList>
    </citation>
    <scope>NUCLEOTIDE SEQUENCE [LARGE SCALE GENOMIC DNA]</scope>
    <source>
        <strain evidence="2 3">ATCC 700815</strain>
    </source>
</reference>
<organism evidence="2 3">
    <name type="scientific">Cupriavidus gilardii</name>
    <dbReference type="NCBI Taxonomy" id="82541"/>
    <lineage>
        <taxon>Bacteria</taxon>
        <taxon>Pseudomonadati</taxon>
        <taxon>Pseudomonadota</taxon>
        <taxon>Betaproteobacteria</taxon>
        <taxon>Burkholderiales</taxon>
        <taxon>Burkholderiaceae</taxon>
        <taxon>Cupriavidus</taxon>
    </lineage>
</organism>
<dbReference type="EMBL" id="JABEMD010000056">
    <property type="protein sequence ID" value="NNH13698.1"/>
    <property type="molecule type" value="Genomic_DNA"/>
</dbReference>
<dbReference type="RefSeq" id="WP_151023272.1">
    <property type="nucleotide sequence ID" value="NZ_BAAAEB010000042.1"/>
</dbReference>
<dbReference type="AlphaFoldDB" id="A0A849BI11"/>
<accession>A0A849BI11</accession>
<comment type="caution">
    <text evidence="2">The sequence shown here is derived from an EMBL/GenBank/DDBJ whole genome shotgun (WGS) entry which is preliminary data.</text>
</comment>
<gene>
    <name evidence="2" type="ORF">HLB16_22865</name>
</gene>
<feature type="region of interest" description="Disordered" evidence="1">
    <location>
        <begin position="1"/>
        <end position="47"/>
    </location>
</feature>
<evidence type="ECO:0000256" key="1">
    <source>
        <dbReference type="SAM" id="MobiDB-lite"/>
    </source>
</evidence>
<name>A0A849BI11_9BURK</name>
<protein>
    <submittedName>
        <fullName evidence="2">Uncharacterized protein</fullName>
    </submittedName>
</protein>
<sequence length="193" mass="21576">MGRRIAGRQSKGAGAIPKEPASAARLTSPGSSHHQETPMSPIAAQPAPCADWPAVRVKLDGLRERLRQQPAQRHEQVFVFRGQTFRLEYLADADTGILRSIRSHRGSVERRAGRLACRVSAAPSPVPWPLRIRQIVANLFAPLLDMWDGDKQWTFGCPMLESRAQTMLRYLTPHVPLERLRSVNVDVDRIFAA</sequence>